<organism evidence="15 16">
    <name type="scientific">Marinobacterium zhoushanense</name>
    <dbReference type="NCBI Taxonomy" id="1679163"/>
    <lineage>
        <taxon>Bacteria</taxon>
        <taxon>Pseudomonadati</taxon>
        <taxon>Pseudomonadota</taxon>
        <taxon>Gammaproteobacteria</taxon>
        <taxon>Oceanospirillales</taxon>
        <taxon>Oceanospirillaceae</taxon>
        <taxon>Marinobacterium</taxon>
    </lineage>
</organism>
<dbReference type="InterPro" id="IPR050499">
    <property type="entry name" value="PEP-utilizing_PTS_enzyme"/>
</dbReference>
<dbReference type="Gene3D" id="3.30.450.40">
    <property type="match status" value="1"/>
</dbReference>
<sequence>MAAMLNVLRKIVQEVSAAPDLESVLDLTVRRIQRAMHTQVCSIYLLDTISQRYVLMATQGLNPESVGVVSLSPTEGVVGLVGQRAEPINLEDASVHPSYIYLQSTGEERYHAFLGVPIIHQGEVLGVLVVQQFERRRFDEAEEAFLITVSAQLAGVIAHAEATGSIQPVGNHAGTGTGAGIPEDRQFSGVAGAPGVAVGQVFVASLPADLEGVPDKPARNIEAELDRFNTALEAVRGEVREVSRMLAQRLRSDEQALFDVYIRMLEDNALAGQVAERIQAGNWAQGALREVVDDHVRQFSSMDDPYLRERATDIRDLGRRILSHLQESTSSGEVEYPDSTILVADDLSPTMLGLVPEDKLVGLVSVSGSGNSHAAILARSMGIPTVMGVVDLPFTRLEGRDVIIDGYTGRIYVNPSDDLKNAFREILREEQMIAAGLETLRDLPAQTTDGYRMPLWVNTGLVSDVERSLERGAEGIGLYRTEIPFMTRDFFPSEQEQLKIYRRQLEAFAPRPVTMRTLDIGGDKSLPYFPIEEENPFLGWRGIRVTLDHPEIFLVQVRAMLRAAQGFNNLRIMLPMVTSMNEVEEACAQIDRAVQELQEEGLDVERPPIGIMVEVPAAVYLTRRFARKVDFISVGSNDLTQYLLAVDRNNPRVAGLYAPYHPAVLKVLHFIAQEARKEHKSVSICGEMAADPGGALLLMAMGYDVLSMNSNNLPKVKSAIRGTSLAQANALLQRVMRMDDADAIHHYLRTSLKSMGLGNLTRPVLPGRD</sequence>
<evidence type="ECO:0000256" key="1">
    <source>
        <dbReference type="ARBA" id="ARBA00000683"/>
    </source>
</evidence>
<dbReference type="Pfam" id="PF05524">
    <property type="entry name" value="PEP-utilisers_N"/>
    <property type="match status" value="1"/>
</dbReference>
<dbReference type="InterPro" id="IPR015813">
    <property type="entry name" value="Pyrv/PenolPyrv_kinase-like_dom"/>
</dbReference>
<evidence type="ECO:0000256" key="9">
    <source>
        <dbReference type="ARBA" id="ARBA00022679"/>
    </source>
</evidence>
<keyword evidence="9" id="KW-0808">Transferase</keyword>
<dbReference type="InterPro" id="IPR023151">
    <property type="entry name" value="PEP_util_CS"/>
</dbReference>
<dbReference type="InterPro" id="IPR000121">
    <property type="entry name" value="PEP_util_C"/>
</dbReference>
<evidence type="ECO:0000256" key="3">
    <source>
        <dbReference type="ARBA" id="ARBA00004496"/>
    </source>
</evidence>
<accession>A0ABQ1KUI3</accession>
<protein>
    <recommendedName>
        <fullName evidence="5">phosphoenolpyruvate--protein phosphotransferase</fullName>
        <ecNumber evidence="5">2.7.3.9</ecNumber>
    </recommendedName>
</protein>
<dbReference type="PROSITE" id="PS00742">
    <property type="entry name" value="PEP_ENZYMES_2"/>
    <property type="match status" value="1"/>
</dbReference>
<comment type="catalytic activity">
    <reaction evidence="1">
        <text>L-histidyl-[protein] + phosphoenolpyruvate = N(pros)-phospho-L-histidyl-[protein] + pyruvate</text>
        <dbReference type="Rhea" id="RHEA:23880"/>
        <dbReference type="Rhea" id="RHEA-COMP:9745"/>
        <dbReference type="Rhea" id="RHEA-COMP:9746"/>
        <dbReference type="ChEBI" id="CHEBI:15361"/>
        <dbReference type="ChEBI" id="CHEBI:29979"/>
        <dbReference type="ChEBI" id="CHEBI:58702"/>
        <dbReference type="ChEBI" id="CHEBI:64837"/>
        <dbReference type="EC" id="2.7.3.9"/>
    </reaction>
</comment>
<keyword evidence="11" id="KW-0479">Metal-binding</keyword>
<evidence type="ECO:0000259" key="14">
    <source>
        <dbReference type="SMART" id="SM00065"/>
    </source>
</evidence>
<comment type="caution">
    <text evidence="15">The sequence shown here is derived from an EMBL/GenBank/DDBJ whole genome shotgun (WGS) entry which is preliminary data.</text>
</comment>
<dbReference type="Pfam" id="PF01590">
    <property type="entry name" value="GAF"/>
    <property type="match status" value="1"/>
</dbReference>
<keyword evidence="12" id="KW-0418">Kinase</keyword>
<dbReference type="Proteomes" id="UP000629025">
    <property type="component" value="Unassembled WGS sequence"/>
</dbReference>
<dbReference type="SUPFAM" id="SSF47831">
    <property type="entry name" value="Enzyme I of the PEP:sugar phosphotransferase system HPr-binding (sub)domain"/>
    <property type="match status" value="1"/>
</dbReference>
<evidence type="ECO:0000256" key="7">
    <source>
        <dbReference type="ARBA" id="ARBA00022490"/>
    </source>
</evidence>
<keyword evidence="16" id="KW-1185">Reference proteome</keyword>
<dbReference type="EMBL" id="BMIJ01000009">
    <property type="protein sequence ID" value="GGC09729.1"/>
    <property type="molecule type" value="Genomic_DNA"/>
</dbReference>
<dbReference type="InterPro" id="IPR036637">
    <property type="entry name" value="Phosphohistidine_dom_sf"/>
</dbReference>
<proteinExistence type="inferred from homology"/>
<evidence type="ECO:0000313" key="16">
    <source>
        <dbReference type="Proteomes" id="UP000629025"/>
    </source>
</evidence>
<evidence type="ECO:0000256" key="12">
    <source>
        <dbReference type="ARBA" id="ARBA00022777"/>
    </source>
</evidence>
<keyword evidence="8" id="KW-0762">Sugar transport</keyword>
<dbReference type="NCBIfam" id="TIGR01417">
    <property type="entry name" value="PTS_I_fam"/>
    <property type="match status" value="1"/>
</dbReference>
<comment type="similarity">
    <text evidence="4">Belongs to the PEP-utilizing enzyme family.</text>
</comment>
<dbReference type="Gene3D" id="3.50.30.10">
    <property type="entry name" value="Phosphohistidine domain"/>
    <property type="match status" value="1"/>
</dbReference>
<reference evidence="16" key="1">
    <citation type="journal article" date="2019" name="Int. J. Syst. Evol. Microbiol.">
        <title>The Global Catalogue of Microorganisms (GCM) 10K type strain sequencing project: providing services to taxonomists for standard genome sequencing and annotation.</title>
        <authorList>
            <consortium name="The Broad Institute Genomics Platform"/>
            <consortium name="The Broad Institute Genome Sequencing Center for Infectious Disease"/>
            <person name="Wu L."/>
            <person name="Ma J."/>
        </authorList>
    </citation>
    <scope>NUCLEOTIDE SEQUENCE [LARGE SCALE GENOMIC DNA]</scope>
    <source>
        <strain evidence="16">CGMCC 1.15341</strain>
    </source>
</reference>
<dbReference type="InterPro" id="IPR008731">
    <property type="entry name" value="PTS_EIN"/>
</dbReference>
<dbReference type="Gene3D" id="1.10.274.10">
    <property type="entry name" value="PtsI, HPr-binding domain"/>
    <property type="match status" value="1"/>
</dbReference>
<comment type="subcellular location">
    <subcellularLocation>
        <location evidence="3">Cytoplasm</location>
    </subcellularLocation>
</comment>
<dbReference type="PANTHER" id="PTHR46244">
    <property type="entry name" value="PHOSPHOENOLPYRUVATE-PROTEIN PHOSPHOTRANSFERASE"/>
    <property type="match status" value="1"/>
</dbReference>
<keyword evidence="6" id="KW-0813">Transport</keyword>
<dbReference type="InterPro" id="IPR006318">
    <property type="entry name" value="PTS_EI-like"/>
</dbReference>
<dbReference type="SUPFAM" id="SSF51621">
    <property type="entry name" value="Phosphoenolpyruvate/pyruvate domain"/>
    <property type="match status" value="1"/>
</dbReference>
<evidence type="ECO:0000256" key="11">
    <source>
        <dbReference type="ARBA" id="ARBA00022723"/>
    </source>
</evidence>
<evidence type="ECO:0000256" key="5">
    <source>
        <dbReference type="ARBA" id="ARBA00012232"/>
    </source>
</evidence>
<name>A0ABQ1KUI3_9GAMM</name>
<gene>
    <name evidence="15" type="primary">ptsP</name>
    <name evidence="15" type="ORF">GCM10011352_40280</name>
</gene>
<dbReference type="EC" id="2.7.3.9" evidence="5"/>
<comment type="cofactor">
    <cofactor evidence="2">
        <name>Mg(2+)</name>
        <dbReference type="ChEBI" id="CHEBI:18420"/>
    </cofactor>
</comment>
<evidence type="ECO:0000256" key="8">
    <source>
        <dbReference type="ARBA" id="ARBA00022597"/>
    </source>
</evidence>
<dbReference type="Gene3D" id="3.20.20.60">
    <property type="entry name" value="Phosphoenolpyruvate-binding domains"/>
    <property type="match status" value="1"/>
</dbReference>
<evidence type="ECO:0000256" key="2">
    <source>
        <dbReference type="ARBA" id="ARBA00001946"/>
    </source>
</evidence>
<dbReference type="PRINTS" id="PR01736">
    <property type="entry name" value="PHPHTRNFRASE"/>
</dbReference>
<dbReference type="SUPFAM" id="SSF52009">
    <property type="entry name" value="Phosphohistidine domain"/>
    <property type="match status" value="1"/>
</dbReference>
<feature type="domain" description="GAF" evidence="14">
    <location>
        <begin position="20"/>
        <end position="167"/>
    </location>
</feature>
<keyword evidence="13" id="KW-0460">Magnesium</keyword>
<dbReference type="SMART" id="SM00065">
    <property type="entry name" value="GAF"/>
    <property type="match status" value="1"/>
</dbReference>
<evidence type="ECO:0000256" key="10">
    <source>
        <dbReference type="ARBA" id="ARBA00022683"/>
    </source>
</evidence>
<dbReference type="SUPFAM" id="SSF55781">
    <property type="entry name" value="GAF domain-like"/>
    <property type="match status" value="1"/>
</dbReference>
<dbReference type="Pfam" id="PF00391">
    <property type="entry name" value="PEP-utilizers"/>
    <property type="match status" value="1"/>
</dbReference>
<dbReference type="NCBIfam" id="NF008283">
    <property type="entry name" value="PRK11061.1"/>
    <property type="match status" value="1"/>
</dbReference>
<dbReference type="PANTHER" id="PTHR46244:SF1">
    <property type="entry name" value="PHOSPHOENOLPYRUVATE-DEPENDENT PHOSPHOTRANSFERASE SYSTEM"/>
    <property type="match status" value="1"/>
</dbReference>
<keyword evidence="7" id="KW-0963">Cytoplasm</keyword>
<evidence type="ECO:0000256" key="4">
    <source>
        <dbReference type="ARBA" id="ARBA00007837"/>
    </source>
</evidence>
<dbReference type="InterPro" id="IPR040442">
    <property type="entry name" value="Pyrv_kinase-like_dom_sf"/>
</dbReference>
<dbReference type="Pfam" id="PF02896">
    <property type="entry name" value="PEP-utilizers_C"/>
    <property type="match status" value="1"/>
</dbReference>
<evidence type="ECO:0000313" key="15">
    <source>
        <dbReference type="EMBL" id="GGC09729.1"/>
    </source>
</evidence>
<evidence type="ECO:0000256" key="6">
    <source>
        <dbReference type="ARBA" id="ARBA00022448"/>
    </source>
</evidence>
<evidence type="ECO:0000256" key="13">
    <source>
        <dbReference type="ARBA" id="ARBA00022842"/>
    </source>
</evidence>
<dbReference type="InterPro" id="IPR008279">
    <property type="entry name" value="PEP-util_enz_mobile_dom"/>
</dbReference>
<dbReference type="InterPro" id="IPR029016">
    <property type="entry name" value="GAF-like_dom_sf"/>
</dbReference>
<dbReference type="InterPro" id="IPR036618">
    <property type="entry name" value="PtsI_HPr-bd_sf"/>
</dbReference>
<keyword evidence="10" id="KW-0598">Phosphotransferase system</keyword>
<dbReference type="InterPro" id="IPR003018">
    <property type="entry name" value="GAF"/>
</dbReference>